<gene>
    <name evidence="1" type="ORF">SBAD_LOCUS6166</name>
</gene>
<reference evidence="3" key="1">
    <citation type="submission" date="2016-06" db="UniProtKB">
        <authorList>
            <consortium name="WormBaseParasite"/>
        </authorList>
    </citation>
    <scope>IDENTIFICATION</scope>
</reference>
<evidence type="ECO:0000313" key="2">
    <source>
        <dbReference type="Proteomes" id="UP000270296"/>
    </source>
</evidence>
<accession>A0A183IRB9</accession>
<reference evidence="1 2" key="2">
    <citation type="submission" date="2018-11" db="EMBL/GenBank/DDBJ databases">
        <authorList>
            <consortium name="Pathogen Informatics"/>
        </authorList>
    </citation>
    <scope>NUCLEOTIDE SEQUENCE [LARGE SCALE GENOMIC DNA]</scope>
</reference>
<dbReference type="Proteomes" id="UP000270296">
    <property type="component" value="Unassembled WGS sequence"/>
</dbReference>
<dbReference type="WBParaSite" id="SBAD_0000640401-mRNA-1">
    <property type="protein sequence ID" value="SBAD_0000640401-mRNA-1"/>
    <property type="gene ID" value="SBAD_0000640401"/>
</dbReference>
<name>A0A183IRB9_9BILA</name>
<keyword evidence="2" id="KW-1185">Reference proteome</keyword>
<evidence type="ECO:0000313" key="1">
    <source>
        <dbReference type="EMBL" id="VDP09417.1"/>
    </source>
</evidence>
<proteinExistence type="predicted"/>
<sequence>MGVTQQRFKLSVQCRIETAAKVNSLAVDGSPVIKQAVDYLKGIFNNHTYRHWYRPSAQYFSCKATVAQPSDTSLSSITKHSYESKSKALTLLNRTDSA</sequence>
<dbReference type="AlphaFoldDB" id="A0A183IRB9"/>
<evidence type="ECO:0000313" key="3">
    <source>
        <dbReference type="WBParaSite" id="SBAD_0000640401-mRNA-1"/>
    </source>
</evidence>
<organism evidence="3">
    <name type="scientific">Soboliphyme baturini</name>
    <dbReference type="NCBI Taxonomy" id="241478"/>
    <lineage>
        <taxon>Eukaryota</taxon>
        <taxon>Metazoa</taxon>
        <taxon>Ecdysozoa</taxon>
        <taxon>Nematoda</taxon>
        <taxon>Enoplea</taxon>
        <taxon>Dorylaimia</taxon>
        <taxon>Dioctophymatida</taxon>
        <taxon>Dioctophymatoidea</taxon>
        <taxon>Soboliphymatidae</taxon>
        <taxon>Soboliphyme</taxon>
    </lineage>
</organism>
<dbReference type="EMBL" id="UZAM01009536">
    <property type="protein sequence ID" value="VDP09417.1"/>
    <property type="molecule type" value="Genomic_DNA"/>
</dbReference>
<protein>
    <submittedName>
        <fullName evidence="3">Transposase</fullName>
    </submittedName>
</protein>